<feature type="domain" description="BTB" evidence="3">
    <location>
        <begin position="139"/>
        <end position="203"/>
    </location>
</feature>
<dbReference type="InterPro" id="IPR011333">
    <property type="entry name" value="SKP1/BTB/POZ_sf"/>
</dbReference>
<reference evidence="5" key="1">
    <citation type="submission" date="2018-08" db="EMBL/GenBank/DDBJ databases">
        <authorList>
            <person name="Rossello M."/>
        </authorList>
    </citation>
    <scope>NUCLEOTIDE SEQUENCE [LARGE SCALE GENOMIC DNA]</scope>
    <source>
        <strain evidence="5">cv. Chinese Spring</strain>
    </source>
</reference>
<evidence type="ECO:0000259" key="3">
    <source>
        <dbReference type="PROSITE" id="PS50097"/>
    </source>
</evidence>
<dbReference type="Gramene" id="TraesNOR7A03G03859390.1">
    <property type="protein sequence ID" value="TraesNOR7A03G03859390.1.CDS1"/>
    <property type="gene ID" value="TraesNOR7A03G03859390"/>
</dbReference>
<dbReference type="InterPro" id="IPR056423">
    <property type="entry name" value="BACK_BPM_SPOP"/>
</dbReference>
<dbReference type="PANTHER" id="PTHR26379">
    <property type="entry name" value="BTB/POZ AND MATH DOMAIN-CONTAINING PROTEIN 1"/>
    <property type="match status" value="1"/>
</dbReference>
<dbReference type="OrthoDB" id="10249567at2759"/>
<organism evidence="5">
    <name type="scientific">Triticum aestivum</name>
    <name type="common">Wheat</name>
    <dbReference type="NCBI Taxonomy" id="4565"/>
    <lineage>
        <taxon>Eukaryota</taxon>
        <taxon>Viridiplantae</taxon>
        <taxon>Streptophyta</taxon>
        <taxon>Embryophyta</taxon>
        <taxon>Tracheophyta</taxon>
        <taxon>Spermatophyta</taxon>
        <taxon>Magnoliopsida</taxon>
        <taxon>Liliopsida</taxon>
        <taxon>Poales</taxon>
        <taxon>Poaceae</taxon>
        <taxon>BOP clade</taxon>
        <taxon>Pooideae</taxon>
        <taxon>Triticodae</taxon>
        <taxon>Triticeae</taxon>
        <taxon>Triticinae</taxon>
        <taxon>Triticum</taxon>
    </lineage>
</organism>
<dbReference type="SMART" id="SM00225">
    <property type="entry name" value="BTB"/>
    <property type="match status" value="1"/>
</dbReference>
<protein>
    <recommendedName>
        <fullName evidence="7">BTB domain-containing protein</fullName>
    </recommendedName>
</protein>
<dbReference type="SUPFAM" id="SSF54695">
    <property type="entry name" value="POZ domain"/>
    <property type="match status" value="1"/>
</dbReference>
<keyword evidence="6" id="KW-1185">Reference proteome</keyword>
<dbReference type="Pfam" id="PF24570">
    <property type="entry name" value="BACK_BPM_SPOP"/>
    <property type="match status" value="1"/>
</dbReference>
<dbReference type="Pfam" id="PF00651">
    <property type="entry name" value="BTB"/>
    <property type="match status" value="1"/>
</dbReference>
<dbReference type="InterPro" id="IPR045005">
    <property type="entry name" value="BPM1-6"/>
</dbReference>
<dbReference type="SMR" id="A0A3B6RBT4"/>
<dbReference type="OMA" id="PTHEQPI"/>
<dbReference type="Gramene" id="TraesCS7A03G0130300.1">
    <property type="protein sequence ID" value="TraesCS7A03G0130300.1.CDS1"/>
    <property type="gene ID" value="TraesCS7A03G0130300"/>
</dbReference>
<proteinExistence type="inferred from homology"/>
<comment type="similarity">
    <text evidence="2">Belongs to the Tdpoz family.</text>
</comment>
<comment type="pathway">
    <text evidence="1">Protein modification; protein ubiquitination.</text>
</comment>
<dbReference type="PROSITE" id="PS50097">
    <property type="entry name" value="BTB"/>
    <property type="match status" value="1"/>
</dbReference>
<accession>A0A3B6RBT4</accession>
<dbReference type="Gramene" id="TraesCS7A02G058000.1">
    <property type="protein sequence ID" value="TraesCS7A02G058000.1.cds1"/>
    <property type="gene ID" value="TraesCS7A02G058000"/>
</dbReference>
<evidence type="ECO:0000256" key="1">
    <source>
        <dbReference type="ARBA" id="ARBA00004906"/>
    </source>
</evidence>
<feature type="domain" description="MATH" evidence="4">
    <location>
        <begin position="1"/>
        <end position="103"/>
    </location>
</feature>
<dbReference type="EnsemblPlants" id="TraesCS7A02G058000.1">
    <property type="protein sequence ID" value="TraesCS7A02G058000.1.cds1"/>
    <property type="gene ID" value="TraesCS7A02G058000"/>
</dbReference>
<dbReference type="SUPFAM" id="SSF49599">
    <property type="entry name" value="TRAF domain-like"/>
    <property type="match status" value="1"/>
</dbReference>
<dbReference type="Gene3D" id="3.30.710.10">
    <property type="entry name" value="Potassium Channel Kv1.1, Chain A"/>
    <property type="match status" value="1"/>
</dbReference>
<dbReference type="AlphaFoldDB" id="A0A3B6RBT4"/>
<name>A0A3B6RBT4_WHEAT</name>
<evidence type="ECO:0008006" key="7">
    <source>
        <dbReference type="Google" id="ProtNLM"/>
    </source>
</evidence>
<evidence type="ECO:0000313" key="6">
    <source>
        <dbReference type="Proteomes" id="UP000019116"/>
    </source>
</evidence>
<dbReference type="GO" id="GO:0016567">
    <property type="term" value="P:protein ubiquitination"/>
    <property type="evidence" value="ECO:0007669"/>
    <property type="project" value="InterPro"/>
</dbReference>
<evidence type="ECO:0000256" key="2">
    <source>
        <dbReference type="ARBA" id="ARBA00010846"/>
    </source>
</evidence>
<dbReference type="Gene3D" id="6.10.250.3030">
    <property type="match status" value="1"/>
</dbReference>
<dbReference type="CDD" id="cd00121">
    <property type="entry name" value="MATH"/>
    <property type="match status" value="1"/>
</dbReference>
<evidence type="ECO:0000259" key="4">
    <source>
        <dbReference type="PROSITE" id="PS50144"/>
    </source>
</evidence>
<dbReference type="Pfam" id="PF22486">
    <property type="entry name" value="MATH_2"/>
    <property type="match status" value="1"/>
</dbReference>
<dbReference type="InterPro" id="IPR008974">
    <property type="entry name" value="TRAF-like"/>
</dbReference>
<reference evidence="5" key="2">
    <citation type="submission" date="2018-10" db="UniProtKB">
        <authorList>
            <consortium name="EnsemblPlants"/>
        </authorList>
    </citation>
    <scope>IDENTIFICATION</scope>
</reference>
<dbReference type="InterPro" id="IPR002083">
    <property type="entry name" value="MATH/TRAF_dom"/>
</dbReference>
<dbReference type="PROSITE" id="PS50144">
    <property type="entry name" value="MATH"/>
    <property type="match status" value="1"/>
</dbReference>
<dbReference type="InterPro" id="IPR000210">
    <property type="entry name" value="BTB/POZ_dom"/>
</dbReference>
<sequence>MSSPFGAGGHDWFIKCYPNGVPGGAGNHMSLFLMHDSHAKTGDATAAYKMSILDKALKPSCTKFEHERHFRGDGWGWTEFMGLQDLDRDKYLVEDCLSILCDVITADGLRAAAEQPPPPPPFDLRGLQLVEAIWNRETADVTIHLGDGETIAAHRWVLEARSPVLKADLALASNNATADHLRLLVNDMDADVYKSLLRFIYTDSQPPELETASPKNVERPLYAADRFQLEKLKLLCVEGLCKKIDASSVAAALALAERHGCPTLREACWQFLVKNTPTHEQPISTNVF</sequence>
<dbReference type="Gene3D" id="2.60.210.10">
    <property type="entry name" value="Apoptosis, Tumor Necrosis Factor Receptor Associated Protein 2, Chain A"/>
    <property type="match status" value="1"/>
</dbReference>
<dbReference type="PANTHER" id="PTHR26379:SF316">
    <property type="entry name" value="MATH DOMAIN-CONTAINING PROTEIN"/>
    <property type="match status" value="1"/>
</dbReference>
<dbReference type="Proteomes" id="UP000019116">
    <property type="component" value="Chromosome 7A"/>
</dbReference>
<dbReference type="STRING" id="4565.A0A3B6RBT4"/>
<evidence type="ECO:0000313" key="5">
    <source>
        <dbReference type="EnsemblPlants" id="TraesCS7A02G058000.1.cds1"/>
    </source>
</evidence>